<organism evidence="1 2">
    <name type="scientific">Ataeniobius toweri</name>
    <dbReference type="NCBI Taxonomy" id="208326"/>
    <lineage>
        <taxon>Eukaryota</taxon>
        <taxon>Metazoa</taxon>
        <taxon>Chordata</taxon>
        <taxon>Craniata</taxon>
        <taxon>Vertebrata</taxon>
        <taxon>Euteleostomi</taxon>
        <taxon>Actinopterygii</taxon>
        <taxon>Neopterygii</taxon>
        <taxon>Teleostei</taxon>
        <taxon>Neoteleostei</taxon>
        <taxon>Acanthomorphata</taxon>
        <taxon>Ovalentaria</taxon>
        <taxon>Atherinomorphae</taxon>
        <taxon>Cyprinodontiformes</taxon>
        <taxon>Goodeidae</taxon>
        <taxon>Ataeniobius</taxon>
    </lineage>
</organism>
<evidence type="ECO:0000313" key="1">
    <source>
        <dbReference type="EMBL" id="MED6234484.1"/>
    </source>
</evidence>
<comment type="caution">
    <text evidence="1">The sequence shown here is derived from an EMBL/GenBank/DDBJ whole genome shotgun (WGS) entry which is preliminary data.</text>
</comment>
<dbReference type="EMBL" id="JAHUTI010008732">
    <property type="protein sequence ID" value="MED6234484.1"/>
    <property type="molecule type" value="Genomic_DNA"/>
</dbReference>
<reference evidence="1 2" key="1">
    <citation type="submission" date="2021-07" db="EMBL/GenBank/DDBJ databases">
        <authorList>
            <person name="Palmer J.M."/>
        </authorList>
    </citation>
    <scope>NUCLEOTIDE SEQUENCE [LARGE SCALE GENOMIC DNA]</scope>
    <source>
        <strain evidence="1 2">AT_MEX2019</strain>
        <tissue evidence="1">Muscle</tissue>
    </source>
</reference>
<dbReference type="Proteomes" id="UP001345963">
    <property type="component" value="Unassembled WGS sequence"/>
</dbReference>
<proteinExistence type="predicted"/>
<protein>
    <submittedName>
        <fullName evidence="1">Uncharacterized protein</fullName>
    </submittedName>
</protein>
<gene>
    <name evidence="1" type="ORF">ATANTOWER_031301</name>
</gene>
<sequence>MIGNTQHTSRNITTDTVSNVNPVFTANAPQLPNISSRVFHDQLSLPAFSFISSFNLRSLTIMALKVPLCSWGCMCNIDCQTCDKHPPYLLKSNLKLACFAMPFYLSHAIGHLKP</sequence>
<evidence type="ECO:0000313" key="2">
    <source>
        <dbReference type="Proteomes" id="UP001345963"/>
    </source>
</evidence>
<keyword evidence="2" id="KW-1185">Reference proteome</keyword>
<name>A0ABU7A8Q8_9TELE</name>
<accession>A0ABU7A8Q8</accession>